<protein>
    <submittedName>
        <fullName evidence="1">Uncharacterized protein</fullName>
    </submittedName>
</protein>
<dbReference type="EMBL" id="UYYB01106935">
    <property type="protein sequence ID" value="VDM79963.1"/>
    <property type="molecule type" value="Genomic_DNA"/>
</dbReference>
<dbReference type="Proteomes" id="UP000270094">
    <property type="component" value="Unassembled WGS sequence"/>
</dbReference>
<gene>
    <name evidence="1" type="ORF">SVUK_LOCUS14961</name>
</gene>
<name>A0A3P7JGR9_STRVU</name>
<evidence type="ECO:0000313" key="1">
    <source>
        <dbReference type="EMBL" id="VDM79963.1"/>
    </source>
</evidence>
<proteinExistence type="predicted"/>
<dbReference type="AlphaFoldDB" id="A0A3P7JGR9"/>
<evidence type="ECO:0000313" key="2">
    <source>
        <dbReference type="Proteomes" id="UP000270094"/>
    </source>
</evidence>
<dbReference type="OrthoDB" id="5829559at2759"/>
<accession>A0A3P7JGR9</accession>
<organism evidence="1 2">
    <name type="scientific">Strongylus vulgaris</name>
    <name type="common">Blood worm</name>
    <dbReference type="NCBI Taxonomy" id="40348"/>
    <lineage>
        <taxon>Eukaryota</taxon>
        <taxon>Metazoa</taxon>
        <taxon>Ecdysozoa</taxon>
        <taxon>Nematoda</taxon>
        <taxon>Chromadorea</taxon>
        <taxon>Rhabditida</taxon>
        <taxon>Rhabditina</taxon>
        <taxon>Rhabditomorpha</taxon>
        <taxon>Strongyloidea</taxon>
        <taxon>Strongylidae</taxon>
        <taxon>Strongylus</taxon>
    </lineage>
</organism>
<reference evidence="1 2" key="1">
    <citation type="submission" date="2018-11" db="EMBL/GenBank/DDBJ databases">
        <authorList>
            <consortium name="Pathogen Informatics"/>
        </authorList>
    </citation>
    <scope>NUCLEOTIDE SEQUENCE [LARGE SCALE GENOMIC DNA]</scope>
</reference>
<keyword evidence="2" id="KW-1185">Reference proteome</keyword>
<sequence>MDLDLRNFLVVNPNRNYQDYPSTIRRKPLVGNPISADELRKRVDALDNAVYSPIIVNGTLFFLSLEDDTRTARSSLSREDDVRVEVA</sequence>